<dbReference type="EMBL" id="CAJOAZ010006088">
    <property type="protein sequence ID" value="CAF4123067.1"/>
    <property type="molecule type" value="Genomic_DNA"/>
</dbReference>
<feature type="repeat" description="ANK" evidence="8">
    <location>
        <begin position="39"/>
        <end position="71"/>
    </location>
</feature>
<dbReference type="SMART" id="SM00248">
    <property type="entry name" value="ANK"/>
    <property type="match status" value="2"/>
</dbReference>
<dbReference type="EC" id="2.4.2.31" evidence="9"/>
<sequence>MTTQKTSNLYWACRNGDIDTVKKILPKLKLTDINLIESNGSTALHAASFYGHANIVRLLLQQGAQADIRNKYDKTAEEEASTDEVRAAFKSSSQTDATDDDDDIPQSEFVALYPNSEGKNKSELATNILKVRWGIHQTHKYTIAAASNLEHLEKQYRKLCEGKEKESPCDAINRGKKLFEKYRETGSFDCMIALYLMETPFYRLVQKDETFLIDMYKHLVRYDKYIFQGYAYRGVGFFTEDFGPYHWAFKHPKCLLEFCKVTGASKKRDYALGYMYHSQKDRQPVLFEIEFAEGCFSAIDAVSFSDFPDEDEVLILSGTFFEVTQIRKDKSDTNIISLKNVPVNKAVVSTLIQ</sequence>
<keyword evidence="9" id="KW-0520">NAD</keyword>
<dbReference type="Pfam" id="PF01129">
    <property type="entry name" value="ART"/>
    <property type="match status" value="1"/>
</dbReference>
<evidence type="ECO:0000256" key="6">
    <source>
        <dbReference type="ARBA" id="ARBA00023043"/>
    </source>
</evidence>
<evidence type="ECO:0000256" key="8">
    <source>
        <dbReference type="PROSITE-ProRule" id="PRU00023"/>
    </source>
</evidence>
<evidence type="ECO:0000256" key="1">
    <source>
        <dbReference type="ARBA" id="ARBA00009558"/>
    </source>
</evidence>
<dbReference type="InterPro" id="IPR000768">
    <property type="entry name" value="ART"/>
</dbReference>
<dbReference type="SUPFAM" id="SSF48403">
    <property type="entry name" value="Ankyrin repeat"/>
    <property type="match status" value="1"/>
</dbReference>
<dbReference type="GO" id="GO:0016779">
    <property type="term" value="F:nucleotidyltransferase activity"/>
    <property type="evidence" value="ECO:0007669"/>
    <property type="project" value="UniProtKB-KW"/>
</dbReference>
<dbReference type="InterPro" id="IPR002110">
    <property type="entry name" value="Ankyrin_rpt"/>
</dbReference>
<keyword evidence="2 9" id="KW-0328">Glycosyltransferase</keyword>
<evidence type="ECO:0000313" key="12">
    <source>
        <dbReference type="EMBL" id="CAF4123067.1"/>
    </source>
</evidence>
<proteinExistence type="inferred from homology"/>
<evidence type="ECO:0000256" key="4">
    <source>
        <dbReference type="ARBA" id="ARBA00022695"/>
    </source>
</evidence>
<dbReference type="PROSITE" id="PS50297">
    <property type="entry name" value="ANK_REP_REGION"/>
    <property type="match status" value="1"/>
</dbReference>
<keyword evidence="6 8" id="KW-0040">ANK repeat</keyword>
<evidence type="ECO:0000256" key="5">
    <source>
        <dbReference type="ARBA" id="ARBA00022737"/>
    </source>
</evidence>
<evidence type="ECO:0000256" key="9">
    <source>
        <dbReference type="RuleBase" id="RU361228"/>
    </source>
</evidence>
<keyword evidence="4" id="KW-0548">Nucleotidyltransferase</keyword>
<dbReference type="PROSITE" id="PS50088">
    <property type="entry name" value="ANK_REPEAT"/>
    <property type="match status" value="1"/>
</dbReference>
<dbReference type="Gene3D" id="3.90.176.10">
    <property type="entry name" value="Toxin ADP-ribosyltransferase, Chain A, domain 1"/>
    <property type="match status" value="1"/>
</dbReference>
<keyword evidence="5" id="KW-0677">Repeat</keyword>
<reference evidence="12" key="1">
    <citation type="submission" date="2021-02" db="EMBL/GenBank/DDBJ databases">
        <authorList>
            <person name="Nowell W R."/>
        </authorList>
    </citation>
    <scope>NUCLEOTIDE SEQUENCE</scope>
</reference>
<dbReference type="PANTHER" id="PTHR24171">
    <property type="entry name" value="ANKYRIN REPEAT DOMAIN-CONTAINING PROTEIN 39-RELATED"/>
    <property type="match status" value="1"/>
</dbReference>
<dbReference type="Proteomes" id="UP000663845">
    <property type="component" value="Unassembled WGS sequence"/>
</dbReference>
<evidence type="ECO:0000256" key="2">
    <source>
        <dbReference type="ARBA" id="ARBA00022676"/>
    </source>
</evidence>
<organism evidence="12 13">
    <name type="scientific">Adineta steineri</name>
    <dbReference type="NCBI Taxonomy" id="433720"/>
    <lineage>
        <taxon>Eukaryota</taxon>
        <taxon>Metazoa</taxon>
        <taxon>Spiralia</taxon>
        <taxon>Gnathifera</taxon>
        <taxon>Rotifera</taxon>
        <taxon>Eurotatoria</taxon>
        <taxon>Bdelloidea</taxon>
        <taxon>Adinetida</taxon>
        <taxon>Adinetidae</taxon>
        <taxon>Adineta</taxon>
    </lineage>
</organism>
<feature type="region of interest" description="Disordered" evidence="10">
    <location>
        <begin position="72"/>
        <end position="104"/>
    </location>
</feature>
<dbReference type="Pfam" id="PF12796">
    <property type="entry name" value="Ank_2"/>
    <property type="match status" value="1"/>
</dbReference>
<comment type="similarity">
    <text evidence="1 9">Belongs to the Arg-specific ADP-ribosyltransferase family.</text>
</comment>
<evidence type="ECO:0000256" key="10">
    <source>
        <dbReference type="SAM" id="MobiDB-lite"/>
    </source>
</evidence>
<comment type="caution">
    <text evidence="12">The sequence shown here is derived from an EMBL/GenBank/DDBJ whole genome shotgun (WGS) entry which is preliminary data.</text>
</comment>
<evidence type="ECO:0000256" key="3">
    <source>
        <dbReference type="ARBA" id="ARBA00022679"/>
    </source>
</evidence>
<accession>A0A819WDQ5</accession>
<dbReference type="InterPro" id="IPR036770">
    <property type="entry name" value="Ankyrin_rpt-contain_sf"/>
</dbReference>
<keyword evidence="3 9" id="KW-0808">Transferase</keyword>
<comment type="catalytic activity">
    <reaction evidence="7 9">
        <text>L-arginyl-[protein] + NAD(+) = N(omega)-(ADP-D-ribosyl)-L-arginyl-[protein] + nicotinamide + H(+)</text>
        <dbReference type="Rhea" id="RHEA:19149"/>
        <dbReference type="Rhea" id="RHEA-COMP:10532"/>
        <dbReference type="Rhea" id="RHEA-COMP:15087"/>
        <dbReference type="ChEBI" id="CHEBI:15378"/>
        <dbReference type="ChEBI" id="CHEBI:17154"/>
        <dbReference type="ChEBI" id="CHEBI:29965"/>
        <dbReference type="ChEBI" id="CHEBI:57540"/>
        <dbReference type="ChEBI" id="CHEBI:142554"/>
        <dbReference type="EC" id="2.4.2.31"/>
    </reaction>
</comment>
<feature type="compositionally biased region" description="Basic and acidic residues" evidence="10">
    <location>
        <begin position="72"/>
        <end position="87"/>
    </location>
</feature>
<keyword evidence="9" id="KW-0521">NADP</keyword>
<evidence type="ECO:0000313" key="11">
    <source>
        <dbReference type="EMBL" id="CAF1480075.1"/>
    </source>
</evidence>
<protein>
    <recommendedName>
        <fullName evidence="9">NAD(P)(+)--arginine ADP-ribosyltransferase</fullName>
        <ecNumber evidence="9">2.4.2.31</ecNumber>
    </recommendedName>
    <alternativeName>
        <fullName evidence="9">Mono(ADP-ribosyl)transferase</fullName>
    </alternativeName>
</protein>
<gene>
    <name evidence="11" type="ORF">JYZ213_LOCUS42320</name>
    <name evidence="12" type="ORF">OXD698_LOCUS36601</name>
</gene>
<dbReference type="Proteomes" id="UP000663844">
    <property type="component" value="Unassembled WGS sequence"/>
</dbReference>
<name>A0A819WDQ5_9BILA</name>
<dbReference type="SUPFAM" id="SSF56399">
    <property type="entry name" value="ADP-ribosylation"/>
    <property type="match status" value="1"/>
</dbReference>
<dbReference type="Gene3D" id="1.25.40.20">
    <property type="entry name" value="Ankyrin repeat-containing domain"/>
    <property type="match status" value="1"/>
</dbReference>
<dbReference type="AlphaFoldDB" id="A0A819WDQ5"/>
<evidence type="ECO:0000313" key="13">
    <source>
        <dbReference type="Proteomes" id="UP000663844"/>
    </source>
</evidence>
<dbReference type="EMBL" id="CAJNOG010001926">
    <property type="protein sequence ID" value="CAF1480075.1"/>
    <property type="molecule type" value="Genomic_DNA"/>
</dbReference>
<evidence type="ECO:0000256" key="7">
    <source>
        <dbReference type="ARBA" id="ARBA00047597"/>
    </source>
</evidence>
<dbReference type="GO" id="GO:0106274">
    <property type="term" value="F:NAD+-protein-arginine ADP-ribosyltransferase activity"/>
    <property type="evidence" value="ECO:0007669"/>
    <property type="project" value="UniProtKB-EC"/>
</dbReference>